<evidence type="ECO:0000259" key="10">
    <source>
        <dbReference type="PROSITE" id="PS50893"/>
    </source>
</evidence>
<keyword evidence="13" id="KW-1185">Reference proteome</keyword>
<dbReference type="GO" id="GO:0005524">
    <property type="term" value="F:ATP binding"/>
    <property type="evidence" value="ECO:0007669"/>
    <property type="project" value="UniProtKB-KW"/>
</dbReference>
<feature type="domain" description="Mop" evidence="11">
    <location>
        <begin position="296"/>
        <end position="361"/>
    </location>
</feature>
<evidence type="ECO:0000256" key="2">
    <source>
        <dbReference type="ARBA" id="ARBA00022475"/>
    </source>
</evidence>
<dbReference type="SUPFAM" id="SSF52540">
    <property type="entry name" value="P-loop containing nucleoside triphosphate hydrolases"/>
    <property type="match status" value="1"/>
</dbReference>
<keyword evidence="8" id="KW-0472">Membrane</keyword>
<dbReference type="Pfam" id="PF00005">
    <property type="entry name" value="ABC_tran"/>
    <property type="match status" value="1"/>
</dbReference>
<dbReference type="PROSITE" id="PS50893">
    <property type="entry name" value="ABC_TRANSPORTER_2"/>
    <property type="match status" value="1"/>
</dbReference>
<evidence type="ECO:0000256" key="4">
    <source>
        <dbReference type="ARBA" id="ARBA00022519"/>
    </source>
</evidence>
<dbReference type="InterPro" id="IPR050334">
    <property type="entry name" value="Molybdenum_import_ModC"/>
</dbReference>
<protein>
    <submittedName>
        <fullName evidence="12">Molybdenum ABC transporter ATP-binding protein</fullName>
    </submittedName>
</protein>
<accession>A0ABW4B2V4</accession>
<dbReference type="Gene3D" id="3.40.50.300">
    <property type="entry name" value="P-loop containing nucleotide triphosphate hydrolases"/>
    <property type="match status" value="1"/>
</dbReference>
<dbReference type="EMBL" id="JBHTMN010000011">
    <property type="protein sequence ID" value="MFD1383806.1"/>
    <property type="molecule type" value="Genomic_DNA"/>
</dbReference>
<dbReference type="SMART" id="SM00382">
    <property type="entry name" value="AAA"/>
    <property type="match status" value="1"/>
</dbReference>
<dbReference type="Proteomes" id="UP001597059">
    <property type="component" value="Unassembled WGS sequence"/>
</dbReference>
<evidence type="ECO:0000256" key="7">
    <source>
        <dbReference type="ARBA" id="ARBA00022967"/>
    </source>
</evidence>
<feature type="domain" description="ABC transporter" evidence="10">
    <location>
        <begin position="4"/>
        <end position="237"/>
    </location>
</feature>
<dbReference type="InterPro" id="IPR005116">
    <property type="entry name" value="Transp-assoc_OB_typ1"/>
</dbReference>
<keyword evidence="3 9" id="KW-0500">Molybdenum</keyword>
<dbReference type="NCBIfam" id="TIGR02142">
    <property type="entry name" value="modC_ABC"/>
    <property type="match status" value="1"/>
</dbReference>
<name>A0ABW4B2V4_9GAMM</name>
<dbReference type="PROSITE" id="PS00211">
    <property type="entry name" value="ABC_TRANSPORTER_1"/>
    <property type="match status" value="1"/>
</dbReference>
<keyword evidence="2" id="KW-1003">Cell membrane</keyword>
<dbReference type="InterPro" id="IPR003439">
    <property type="entry name" value="ABC_transporter-like_ATP-bd"/>
</dbReference>
<dbReference type="RefSeq" id="WP_377367423.1">
    <property type="nucleotide sequence ID" value="NZ_JBHTMN010000011.1"/>
</dbReference>
<dbReference type="PANTHER" id="PTHR43514:SF4">
    <property type="entry name" value="ABC TRANSPORTER I FAMILY MEMBER 10"/>
    <property type="match status" value="1"/>
</dbReference>
<dbReference type="PANTHER" id="PTHR43514">
    <property type="entry name" value="ABC TRANSPORTER I FAMILY MEMBER 10"/>
    <property type="match status" value="1"/>
</dbReference>
<dbReference type="Pfam" id="PF03459">
    <property type="entry name" value="TOBE"/>
    <property type="match status" value="1"/>
</dbReference>
<evidence type="ECO:0000256" key="8">
    <source>
        <dbReference type="ARBA" id="ARBA00023136"/>
    </source>
</evidence>
<evidence type="ECO:0000256" key="5">
    <source>
        <dbReference type="ARBA" id="ARBA00022741"/>
    </source>
</evidence>
<comment type="caution">
    <text evidence="12">The sequence shown here is derived from an EMBL/GenBank/DDBJ whole genome shotgun (WGS) entry which is preliminary data.</text>
</comment>
<dbReference type="PROSITE" id="PS51866">
    <property type="entry name" value="MOP"/>
    <property type="match status" value="1"/>
</dbReference>
<keyword evidence="5" id="KW-0547">Nucleotide-binding</keyword>
<evidence type="ECO:0000256" key="3">
    <source>
        <dbReference type="ARBA" id="ARBA00022505"/>
    </source>
</evidence>
<dbReference type="SUPFAM" id="SSF50331">
    <property type="entry name" value="MOP-like"/>
    <property type="match status" value="1"/>
</dbReference>
<dbReference type="InterPro" id="IPR003593">
    <property type="entry name" value="AAA+_ATPase"/>
</dbReference>
<gene>
    <name evidence="12" type="primary">modC</name>
    <name evidence="12" type="ORF">ACFQ45_10525</name>
</gene>
<evidence type="ECO:0000256" key="6">
    <source>
        <dbReference type="ARBA" id="ARBA00022840"/>
    </source>
</evidence>
<evidence type="ECO:0000256" key="9">
    <source>
        <dbReference type="PROSITE-ProRule" id="PRU01213"/>
    </source>
</evidence>
<dbReference type="InterPro" id="IPR017871">
    <property type="entry name" value="ABC_transporter-like_CS"/>
</dbReference>
<keyword evidence="4" id="KW-0997">Cell inner membrane</keyword>
<dbReference type="InterPro" id="IPR008995">
    <property type="entry name" value="Mo/tungstate-bd_C_term_dom"/>
</dbReference>
<evidence type="ECO:0000313" key="13">
    <source>
        <dbReference type="Proteomes" id="UP001597059"/>
    </source>
</evidence>
<keyword evidence="7" id="KW-1278">Translocase</keyword>
<dbReference type="InterPro" id="IPR027417">
    <property type="entry name" value="P-loop_NTPase"/>
</dbReference>
<dbReference type="InterPro" id="IPR011868">
    <property type="entry name" value="ModC_ABC_ATP-bd"/>
</dbReference>
<proteinExistence type="predicted"/>
<reference evidence="13" key="1">
    <citation type="journal article" date="2019" name="Int. J. Syst. Evol. Microbiol.">
        <title>The Global Catalogue of Microorganisms (GCM) 10K type strain sequencing project: providing services to taxonomists for standard genome sequencing and annotation.</title>
        <authorList>
            <consortium name="The Broad Institute Genomics Platform"/>
            <consortium name="The Broad Institute Genome Sequencing Center for Infectious Disease"/>
            <person name="Wu L."/>
            <person name="Ma J."/>
        </authorList>
    </citation>
    <scope>NUCLEOTIDE SEQUENCE [LARGE SCALE GENOMIC DNA]</scope>
    <source>
        <strain evidence="13">JCM 30774</strain>
    </source>
</reference>
<keyword evidence="1" id="KW-0813">Transport</keyword>
<sequence length="361" mass="39177">MEKAKTLSLDITLKRKEDFKLQIAMQLPLSGITGIMGVSGSGKTTLLRVIAGLEVDAVGSLSIGDVKWLTDNHHVPVHERAVGYVFQEASLFPHLTVQQNLDYALKRAVSKSTESEQAHLAQVLGIEHLLSRMPHELSGGEKQRVAIARAIFRRPRLLLMDEPLAALDSQRKQEVLPYIEKLTREIQIPILYVSHSIEEVARISDRVVYLENGNISAIGEPNNILARLGPEASELGGMGTAVAGEVMEELSAWQLTRVNTPLGDLIVPNLSASKGSTVKLFIKANQVSLSLTAMSDSSALNSFKGRISNIVTNESSALATVTIDINGIELVSSITRLSVHNLALTNGMTVWATIKSAPLVR</sequence>
<evidence type="ECO:0000256" key="1">
    <source>
        <dbReference type="ARBA" id="ARBA00022448"/>
    </source>
</evidence>
<dbReference type="Gene3D" id="2.40.50.100">
    <property type="match status" value="1"/>
</dbReference>
<evidence type="ECO:0000259" key="11">
    <source>
        <dbReference type="PROSITE" id="PS51866"/>
    </source>
</evidence>
<keyword evidence="6 12" id="KW-0067">ATP-binding</keyword>
<evidence type="ECO:0000313" key="12">
    <source>
        <dbReference type="EMBL" id="MFD1383806.1"/>
    </source>
</evidence>
<organism evidence="12 13">
    <name type="scientific">Rhodanobacter aciditrophus</name>
    <dbReference type="NCBI Taxonomy" id="1623218"/>
    <lineage>
        <taxon>Bacteria</taxon>
        <taxon>Pseudomonadati</taxon>
        <taxon>Pseudomonadota</taxon>
        <taxon>Gammaproteobacteria</taxon>
        <taxon>Lysobacterales</taxon>
        <taxon>Rhodanobacteraceae</taxon>
        <taxon>Rhodanobacter</taxon>
    </lineage>
</organism>
<dbReference type="InterPro" id="IPR004606">
    <property type="entry name" value="Mop_domain"/>
</dbReference>